<dbReference type="GO" id="GO:0016020">
    <property type="term" value="C:membrane"/>
    <property type="evidence" value="ECO:0007669"/>
    <property type="project" value="UniProtKB-SubCell"/>
</dbReference>
<keyword evidence="8" id="KW-1185">Reference proteome</keyword>
<dbReference type="EMBL" id="FOAP01000026">
    <property type="protein sequence ID" value="SEM94076.1"/>
    <property type="molecule type" value="Genomic_DNA"/>
</dbReference>
<dbReference type="Pfam" id="PF13103">
    <property type="entry name" value="TonB_2"/>
    <property type="match status" value="1"/>
</dbReference>
<feature type="compositionally biased region" description="Basic and acidic residues" evidence="5">
    <location>
        <begin position="65"/>
        <end position="77"/>
    </location>
</feature>
<dbReference type="SUPFAM" id="SSF74653">
    <property type="entry name" value="TolA/TonB C-terminal domain"/>
    <property type="match status" value="1"/>
</dbReference>
<evidence type="ECO:0000256" key="2">
    <source>
        <dbReference type="ARBA" id="ARBA00022692"/>
    </source>
</evidence>
<dbReference type="GO" id="GO:0051301">
    <property type="term" value="P:cell division"/>
    <property type="evidence" value="ECO:0007669"/>
    <property type="project" value="UniProtKB-KW"/>
</dbReference>
<evidence type="ECO:0000256" key="1">
    <source>
        <dbReference type="ARBA" id="ARBA00004167"/>
    </source>
</evidence>
<evidence type="ECO:0000256" key="3">
    <source>
        <dbReference type="ARBA" id="ARBA00022989"/>
    </source>
</evidence>
<feature type="compositionally biased region" description="Low complexity" evidence="5">
    <location>
        <begin position="100"/>
        <end position="111"/>
    </location>
</feature>
<dbReference type="RefSeq" id="WP_075010575.1">
    <property type="nucleotide sequence ID" value="NZ_FOAP01000026.1"/>
</dbReference>
<dbReference type="AlphaFoldDB" id="A0A1H8CGD8"/>
<gene>
    <name evidence="7" type="ORF">SAMN05444354_12658</name>
</gene>
<keyword evidence="4 6" id="KW-0472">Membrane</keyword>
<dbReference type="InterPro" id="IPR006260">
    <property type="entry name" value="TonB/TolA_C"/>
</dbReference>
<comment type="subcellular location">
    <subcellularLocation>
        <location evidence="1">Membrane</location>
        <topology evidence="1">Single-pass membrane protein</topology>
    </subcellularLocation>
</comment>
<keyword evidence="2 6" id="KW-0812">Transmembrane</keyword>
<keyword evidence="3 6" id="KW-1133">Transmembrane helix</keyword>
<dbReference type="NCBIfam" id="TIGR01352">
    <property type="entry name" value="tonB_Cterm"/>
    <property type="match status" value="1"/>
</dbReference>
<feature type="transmembrane region" description="Helical" evidence="6">
    <location>
        <begin position="21"/>
        <end position="43"/>
    </location>
</feature>
<name>A0A1H8CGD8_STIAU</name>
<accession>A0A1H8CGD8</accession>
<evidence type="ECO:0000313" key="8">
    <source>
        <dbReference type="Proteomes" id="UP000182719"/>
    </source>
</evidence>
<evidence type="ECO:0000256" key="6">
    <source>
        <dbReference type="SAM" id="Phobius"/>
    </source>
</evidence>
<protein>
    <submittedName>
        <fullName evidence="7">Cell division and transport-associated protein TolA</fullName>
    </submittedName>
</protein>
<keyword evidence="7" id="KW-0131">Cell cycle</keyword>
<evidence type="ECO:0000256" key="5">
    <source>
        <dbReference type="SAM" id="MobiDB-lite"/>
    </source>
</evidence>
<dbReference type="Gene3D" id="3.30.1150.10">
    <property type="match status" value="1"/>
</dbReference>
<feature type="compositionally biased region" description="Acidic residues" evidence="5">
    <location>
        <begin position="146"/>
        <end position="159"/>
    </location>
</feature>
<organism evidence="7 8">
    <name type="scientific">Stigmatella aurantiaca</name>
    <dbReference type="NCBI Taxonomy" id="41"/>
    <lineage>
        <taxon>Bacteria</taxon>
        <taxon>Pseudomonadati</taxon>
        <taxon>Myxococcota</taxon>
        <taxon>Myxococcia</taxon>
        <taxon>Myxococcales</taxon>
        <taxon>Cystobacterineae</taxon>
        <taxon>Archangiaceae</taxon>
        <taxon>Stigmatella</taxon>
    </lineage>
</organism>
<reference evidence="8" key="1">
    <citation type="submission" date="2016-10" db="EMBL/GenBank/DDBJ databases">
        <authorList>
            <person name="Varghese N."/>
            <person name="Submissions S."/>
        </authorList>
    </citation>
    <scope>NUCLEOTIDE SEQUENCE [LARGE SCALE GENOMIC DNA]</scope>
    <source>
        <strain evidence="8">DSM 17044</strain>
    </source>
</reference>
<evidence type="ECO:0000313" key="7">
    <source>
        <dbReference type="EMBL" id="SEM94076.1"/>
    </source>
</evidence>
<sequence>MTLHPAVSQSMLAARPSRAGLFIGLSVAGHVLLLVIAALYTHLTAQPKVDPNPPVIRATLVRQGKPRDPKLLPRKEQPPPPPKEVKAPPAPTPAPPPPVEKVAVPVPGLKPATPPPAPQKGEATGEDRRKRLFGAFDKTAQKPTEPEELEGAEDGDPDGDSAIAEGERYYALLSTQVRRNYNVADTIPESERLHLKAQVQMRLGRTGEVLETRLVASSGNDLFDSSVLAAVKKASPFSPPPAHLRDALQKQGVVLEFRP</sequence>
<feature type="compositionally biased region" description="Pro residues" evidence="5">
    <location>
        <begin position="78"/>
        <end position="99"/>
    </location>
</feature>
<dbReference type="Proteomes" id="UP000182719">
    <property type="component" value="Unassembled WGS sequence"/>
</dbReference>
<keyword evidence="7" id="KW-0132">Cell division</keyword>
<dbReference type="OrthoDB" id="5509391at2"/>
<proteinExistence type="predicted"/>
<feature type="region of interest" description="Disordered" evidence="5">
    <location>
        <begin position="61"/>
        <end position="162"/>
    </location>
</feature>
<evidence type="ECO:0000256" key="4">
    <source>
        <dbReference type="ARBA" id="ARBA00023136"/>
    </source>
</evidence>